<sequence>MNPRRSKSVKLVSPLSKHIEVEIEESSPMNSSVDNTVYCCVAKGSKILYSYNTKGRELETLAALCLEHTPPHHKWFFHTVGIRTFGYLMVDNYTYFAIVDPSVGNLGTLRFLKHIREGFENASKNGFHDTLVPIIQRLITSLEKMPRSSFLDYEICEEGDTGDGSTSSKAPLLVKSGSKTDRKKMKEKPVDEAGVAEDHANRSIKINMPVQEGGGMSIERSSSSNRTRRQQSGKRLWWRHVKIVVAVDIILCLVLFGVWLGVCKGFQCLSGT</sequence>
<evidence type="ECO:0000256" key="2">
    <source>
        <dbReference type="SAM" id="Phobius"/>
    </source>
</evidence>
<dbReference type="Gene3D" id="3.30.450.50">
    <property type="entry name" value="Longin domain"/>
    <property type="match status" value="1"/>
</dbReference>
<keyword evidence="2" id="KW-0472">Membrane</keyword>
<organism evidence="5">
    <name type="scientific">Ananas comosus</name>
    <name type="common">Pineapple</name>
    <name type="synonym">Ananas ananas</name>
    <dbReference type="NCBI Taxonomy" id="4615"/>
    <lineage>
        <taxon>Eukaryota</taxon>
        <taxon>Viridiplantae</taxon>
        <taxon>Streptophyta</taxon>
        <taxon>Embryophyta</taxon>
        <taxon>Tracheophyta</taxon>
        <taxon>Spermatophyta</taxon>
        <taxon>Magnoliopsida</taxon>
        <taxon>Liliopsida</taxon>
        <taxon>Poales</taxon>
        <taxon>Bromeliaceae</taxon>
        <taxon>Bromelioideae</taxon>
        <taxon>Ananas</taxon>
    </lineage>
</organism>
<dbReference type="GO" id="GO:0016020">
    <property type="term" value="C:membrane"/>
    <property type="evidence" value="ECO:0007669"/>
    <property type="project" value="InterPro"/>
</dbReference>
<accession>A0A6P5F7Q6</accession>
<reference evidence="4 5" key="2">
    <citation type="submission" date="2025-04" db="UniProtKB">
        <authorList>
            <consortium name="RefSeq"/>
        </authorList>
    </citation>
    <scope>IDENTIFICATION</scope>
    <source>
        <tissue evidence="4 5">Leaf</tissue>
    </source>
</reference>
<dbReference type="SUPFAM" id="SSF64356">
    <property type="entry name" value="SNARE-like"/>
    <property type="match status" value="1"/>
</dbReference>
<dbReference type="Proteomes" id="UP000515123">
    <property type="component" value="Linkage group 5"/>
</dbReference>
<dbReference type="InterPro" id="IPR011012">
    <property type="entry name" value="Longin-like_dom_sf"/>
</dbReference>
<keyword evidence="2" id="KW-1133">Transmembrane helix</keyword>
<dbReference type="RefSeq" id="XP_020089299.1">
    <property type="nucleotide sequence ID" value="XM_020233710.1"/>
</dbReference>
<keyword evidence="2" id="KW-0812">Transmembrane</keyword>
<feature type="transmembrane region" description="Helical" evidence="2">
    <location>
        <begin position="236"/>
        <end position="260"/>
    </location>
</feature>
<protein>
    <submittedName>
        <fullName evidence="4 5">Phytolongin Phyl1.1-like</fullName>
    </submittedName>
</protein>
<evidence type="ECO:0000313" key="4">
    <source>
        <dbReference type="RefSeq" id="XP_020089299.1"/>
    </source>
</evidence>
<dbReference type="RefSeq" id="XP_020089300.1">
    <property type="nucleotide sequence ID" value="XM_020233711.1"/>
</dbReference>
<keyword evidence="3" id="KW-1185">Reference proteome</keyword>
<evidence type="ECO:0000313" key="3">
    <source>
        <dbReference type="Proteomes" id="UP000515123"/>
    </source>
</evidence>
<dbReference type="PANTHER" id="PTHR47461">
    <property type="entry name" value="PHYTOLONGIN PHYL1.2"/>
    <property type="match status" value="1"/>
</dbReference>
<evidence type="ECO:0000313" key="5">
    <source>
        <dbReference type="RefSeq" id="XP_020089300.1"/>
    </source>
</evidence>
<dbReference type="OrthoDB" id="1871923at2759"/>
<dbReference type="GeneID" id="109710904"/>
<feature type="compositionally biased region" description="Basic and acidic residues" evidence="1">
    <location>
        <begin position="187"/>
        <end position="198"/>
    </location>
</feature>
<dbReference type="InterPro" id="IPR044783">
    <property type="entry name" value="PHYL"/>
</dbReference>
<gene>
    <name evidence="4 5" type="primary">LOC109710904</name>
</gene>
<dbReference type="PANTHER" id="PTHR47461:SF1">
    <property type="entry name" value="PHYTOLONGIN PHYL1.2"/>
    <property type="match status" value="1"/>
</dbReference>
<name>A0A6P5F7Q6_ANACO</name>
<dbReference type="AlphaFoldDB" id="A0A6P5F7Q6"/>
<proteinExistence type="predicted"/>
<evidence type="ECO:0000256" key="1">
    <source>
        <dbReference type="SAM" id="MobiDB-lite"/>
    </source>
</evidence>
<feature type="region of interest" description="Disordered" evidence="1">
    <location>
        <begin position="159"/>
        <end position="198"/>
    </location>
</feature>
<reference evidence="3" key="1">
    <citation type="journal article" date="2015" name="Nat. Genet.">
        <title>The pineapple genome and the evolution of CAM photosynthesis.</title>
        <authorList>
            <person name="Ming R."/>
            <person name="VanBuren R."/>
            <person name="Wai C.M."/>
            <person name="Tang H."/>
            <person name="Schatz M.C."/>
            <person name="Bowers J.E."/>
            <person name="Lyons E."/>
            <person name="Wang M.L."/>
            <person name="Chen J."/>
            <person name="Biggers E."/>
            <person name="Zhang J."/>
            <person name="Huang L."/>
            <person name="Zhang L."/>
            <person name="Miao W."/>
            <person name="Zhang J."/>
            <person name="Ye Z."/>
            <person name="Miao C."/>
            <person name="Lin Z."/>
            <person name="Wang H."/>
            <person name="Zhou H."/>
            <person name="Yim W.C."/>
            <person name="Priest H.D."/>
            <person name="Zheng C."/>
            <person name="Woodhouse M."/>
            <person name="Edger P.P."/>
            <person name="Guyot R."/>
            <person name="Guo H.B."/>
            <person name="Guo H."/>
            <person name="Zheng G."/>
            <person name="Singh R."/>
            <person name="Sharma A."/>
            <person name="Min X."/>
            <person name="Zheng Y."/>
            <person name="Lee H."/>
            <person name="Gurtowski J."/>
            <person name="Sedlazeck F.J."/>
            <person name="Harkess A."/>
            <person name="McKain M.R."/>
            <person name="Liao Z."/>
            <person name="Fang J."/>
            <person name="Liu J."/>
            <person name="Zhang X."/>
            <person name="Zhang Q."/>
            <person name="Hu W."/>
            <person name="Qin Y."/>
            <person name="Wang K."/>
            <person name="Chen L.Y."/>
            <person name="Shirley N."/>
            <person name="Lin Y.R."/>
            <person name="Liu L.Y."/>
            <person name="Hernandez A.G."/>
            <person name="Wright C.L."/>
            <person name="Bulone V."/>
            <person name="Tuskan G.A."/>
            <person name="Heath K."/>
            <person name="Zee F."/>
            <person name="Moore P.H."/>
            <person name="Sunkar R."/>
            <person name="Leebens-Mack J.H."/>
            <person name="Mockler T."/>
            <person name="Bennetzen J.L."/>
            <person name="Freeling M."/>
            <person name="Sankoff D."/>
            <person name="Paterson A.H."/>
            <person name="Zhu X."/>
            <person name="Yang X."/>
            <person name="Smith J.A."/>
            <person name="Cushman J.C."/>
            <person name="Paull R.E."/>
            <person name="Yu Q."/>
        </authorList>
    </citation>
    <scope>NUCLEOTIDE SEQUENCE [LARGE SCALE GENOMIC DNA]</scope>
    <source>
        <strain evidence="3">cv. F153</strain>
    </source>
</reference>